<gene>
    <name evidence="4" type="ORF">AOX59_06030</name>
</gene>
<dbReference type="InterPro" id="IPR016047">
    <property type="entry name" value="M23ase_b-sheet_dom"/>
</dbReference>
<dbReference type="AlphaFoldDB" id="A0A0U3NN74"/>
<dbReference type="GO" id="GO:0004222">
    <property type="term" value="F:metalloendopeptidase activity"/>
    <property type="evidence" value="ECO:0007669"/>
    <property type="project" value="TreeGrafter"/>
</dbReference>
<dbReference type="Pfam" id="PF01551">
    <property type="entry name" value="Peptidase_M23"/>
    <property type="match status" value="1"/>
</dbReference>
<dbReference type="RefSeq" id="WP_068443256.1">
    <property type="nucleotide sequence ID" value="NZ_CP013862.1"/>
</dbReference>
<dbReference type="Proteomes" id="UP000050331">
    <property type="component" value="Chromosome"/>
</dbReference>
<dbReference type="InterPro" id="IPR011055">
    <property type="entry name" value="Dup_hybrid_motif"/>
</dbReference>
<dbReference type="PANTHER" id="PTHR21666">
    <property type="entry name" value="PEPTIDASE-RELATED"/>
    <property type="match status" value="1"/>
</dbReference>
<dbReference type="SUPFAM" id="SSF51261">
    <property type="entry name" value="Duplicated hybrid motif"/>
    <property type="match status" value="1"/>
</dbReference>
<evidence type="ECO:0000256" key="2">
    <source>
        <dbReference type="SAM" id="Phobius"/>
    </source>
</evidence>
<dbReference type="EMBL" id="CP013862">
    <property type="protein sequence ID" value="ALX48203.1"/>
    <property type="molecule type" value="Genomic_DNA"/>
</dbReference>
<feature type="compositionally biased region" description="Basic residues" evidence="1">
    <location>
        <begin position="1"/>
        <end position="18"/>
    </location>
</feature>
<evidence type="ECO:0000313" key="4">
    <source>
        <dbReference type="EMBL" id="ALX48203.1"/>
    </source>
</evidence>
<dbReference type="OrthoDB" id="2986589at2"/>
<dbReference type="CDD" id="cd12797">
    <property type="entry name" value="M23_peptidase"/>
    <property type="match status" value="1"/>
</dbReference>
<dbReference type="InterPro" id="IPR050570">
    <property type="entry name" value="Cell_wall_metabolism_enzyme"/>
</dbReference>
<accession>A0A0U3NN74</accession>
<keyword evidence="2" id="KW-0472">Membrane</keyword>
<feature type="domain" description="M23ase beta-sheet core" evidence="3">
    <location>
        <begin position="153"/>
        <end position="243"/>
    </location>
</feature>
<keyword evidence="5" id="KW-1185">Reference proteome</keyword>
<protein>
    <submittedName>
        <fullName evidence="4">Stage IV sporulation protein FA</fullName>
    </submittedName>
</protein>
<evidence type="ECO:0000256" key="1">
    <source>
        <dbReference type="SAM" id="MobiDB-lite"/>
    </source>
</evidence>
<feature type="transmembrane region" description="Helical" evidence="2">
    <location>
        <begin position="63"/>
        <end position="84"/>
    </location>
</feature>
<dbReference type="PANTHER" id="PTHR21666:SF274">
    <property type="entry name" value="STAGE IV SPORULATION PROTEIN FA"/>
    <property type="match status" value="1"/>
</dbReference>
<evidence type="ECO:0000313" key="5">
    <source>
        <dbReference type="Proteomes" id="UP000050331"/>
    </source>
</evidence>
<feature type="region of interest" description="Disordered" evidence="1">
    <location>
        <begin position="1"/>
        <end position="37"/>
    </location>
</feature>
<dbReference type="KEGG" id="lao:AOX59_06030"/>
<dbReference type="STRING" id="1472767.AOX59_06030"/>
<keyword evidence="2" id="KW-1133">Transmembrane helix</keyword>
<proteinExistence type="predicted"/>
<reference evidence="4 5" key="1">
    <citation type="submission" date="2016-01" db="EMBL/GenBank/DDBJ databases">
        <title>Complete genome sequence of strain Lentibacillus amyloliquefaciens LAM0015T isolated from saline sediment.</title>
        <authorList>
            <person name="Wang J.-L."/>
            <person name="He M.-X."/>
        </authorList>
    </citation>
    <scope>NUCLEOTIDE SEQUENCE [LARGE SCALE GENOMIC DNA]</scope>
    <source>
        <strain evidence="4 5">LAM0015</strain>
    </source>
</reference>
<dbReference type="Gene3D" id="2.70.70.10">
    <property type="entry name" value="Glucose Permease (Domain IIA)"/>
    <property type="match status" value="1"/>
</dbReference>
<evidence type="ECO:0000259" key="3">
    <source>
        <dbReference type="Pfam" id="PF01551"/>
    </source>
</evidence>
<name>A0A0U3NN74_9BACI</name>
<keyword evidence="2" id="KW-0812">Transmembrane</keyword>
<sequence>MNKGVKRVRRSINQRKKERGITSIRQSGKKIAPPPFPEEEEKHGYFPVFTDDRFSVKGLNRRVTGIAVKGILSIMLFFAAALLFQTDTEFLSGPKTWAANTLTEEFPFARVNQWYQETFGAPMAVSSGSEDNGQALAFPVNGAVSETFQSNGKGIMLAPDEETNVSALQEGVVTFAGKTSDTGKTVIVQHPDNSETVYGNLSSIDVHLYQFIDNSQKLGLFTPNDENQSVYFAIEQNNDYVDPVQVIQVDDNR</sequence>
<organism evidence="4 5">
    <name type="scientific">Lentibacillus amyloliquefaciens</name>
    <dbReference type="NCBI Taxonomy" id="1472767"/>
    <lineage>
        <taxon>Bacteria</taxon>
        <taxon>Bacillati</taxon>
        <taxon>Bacillota</taxon>
        <taxon>Bacilli</taxon>
        <taxon>Bacillales</taxon>
        <taxon>Bacillaceae</taxon>
        <taxon>Lentibacillus</taxon>
    </lineage>
</organism>